<accession>A0A835VE48</accession>
<evidence type="ECO:0000256" key="1">
    <source>
        <dbReference type="SAM" id="MobiDB-lite"/>
    </source>
</evidence>
<keyword evidence="4" id="KW-1185">Reference proteome</keyword>
<proteinExistence type="predicted"/>
<dbReference type="AlphaFoldDB" id="A0A835VE48"/>
<evidence type="ECO:0000313" key="5">
    <source>
        <dbReference type="Proteomes" id="UP000639772"/>
    </source>
</evidence>
<feature type="region of interest" description="Disordered" evidence="1">
    <location>
        <begin position="1"/>
        <end position="23"/>
    </location>
</feature>
<gene>
    <name evidence="3" type="ORF">HPP92_006459</name>
    <name evidence="2" type="ORF">HPP92_028026</name>
</gene>
<reference evidence="4 5" key="1">
    <citation type="journal article" date="2020" name="Nat. Food">
        <title>A phased Vanilla planifolia genome enables genetic improvement of flavour and production.</title>
        <authorList>
            <person name="Hasing T."/>
            <person name="Tang H."/>
            <person name="Brym M."/>
            <person name="Khazi F."/>
            <person name="Huang T."/>
            <person name="Chambers A.H."/>
        </authorList>
    </citation>
    <scope>NUCLEOTIDE SEQUENCE [LARGE SCALE GENOMIC DNA]</scope>
    <source>
        <tissue evidence="3">Leaf</tissue>
    </source>
</reference>
<protein>
    <submittedName>
        <fullName evidence="3">Uncharacterized protein</fullName>
    </submittedName>
</protein>
<name>A0A835VE48_VANPL</name>
<dbReference type="EMBL" id="JADCNM010000364">
    <property type="protein sequence ID" value="KAG0448038.1"/>
    <property type="molecule type" value="Genomic_DNA"/>
</dbReference>
<feature type="compositionally biased region" description="Basic residues" evidence="1">
    <location>
        <begin position="9"/>
        <end position="19"/>
    </location>
</feature>
<organism evidence="3 4">
    <name type="scientific">Vanilla planifolia</name>
    <name type="common">Vanilla</name>
    <dbReference type="NCBI Taxonomy" id="51239"/>
    <lineage>
        <taxon>Eukaryota</taxon>
        <taxon>Viridiplantae</taxon>
        <taxon>Streptophyta</taxon>
        <taxon>Embryophyta</taxon>
        <taxon>Tracheophyta</taxon>
        <taxon>Spermatophyta</taxon>
        <taxon>Magnoliopsida</taxon>
        <taxon>Liliopsida</taxon>
        <taxon>Asparagales</taxon>
        <taxon>Orchidaceae</taxon>
        <taxon>Vanilloideae</taxon>
        <taxon>Vanilleae</taxon>
        <taxon>Vanilla</taxon>
    </lineage>
</organism>
<evidence type="ECO:0000313" key="4">
    <source>
        <dbReference type="Proteomes" id="UP000636800"/>
    </source>
</evidence>
<dbReference type="EMBL" id="JADCNL010000002">
    <property type="protein sequence ID" value="KAG0493061.1"/>
    <property type="molecule type" value="Genomic_DNA"/>
</dbReference>
<sequence length="69" mass="7533">MDNSPPKSNKWKPHKKKQRCAQSRKAANCGLADSGAAAEVTKGNIEARSCWKFEDRAAAAARGDIAFVW</sequence>
<comment type="caution">
    <text evidence="3">The sequence shown here is derived from an EMBL/GenBank/DDBJ whole genome shotgun (WGS) entry which is preliminary data.</text>
</comment>
<dbReference type="Proteomes" id="UP000639772">
    <property type="component" value="Unassembled WGS sequence"/>
</dbReference>
<dbReference type="Proteomes" id="UP000636800">
    <property type="component" value="Chromosome 2"/>
</dbReference>
<evidence type="ECO:0000313" key="3">
    <source>
        <dbReference type="EMBL" id="KAG0493061.1"/>
    </source>
</evidence>
<evidence type="ECO:0000313" key="2">
    <source>
        <dbReference type="EMBL" id="KAG0448038.1"/>
    </source>
</evidence>